<comment type="similarity">
    <text evidence="1">Belongs to the peptidase A1 family.</text>
</comment>
<feature type="signal peptide" evidence="2">
    <location>
        <begin position="1"/>
        <end position="17"/>
    </location>
</feature>
<dbReference type="InterPro" id="IPR021109">
    <property type="entry name" value="Peptidase_aspartic_dom_sf"/>
</dbReference>
<feature type="domain" description="Peptidase A1" evidence="3">
    <location>
        <begin position="64"/>
        <end position="381"/>
    </location>
</feature>
<dbReference type="PRINTS" id="PR00792">
    <property type="entry name" value="PEPSIN"/>
</dbReference>
<proteinExistence type="inferred from homology"/>
<dbReference type="InterPro" id="IPR001461">
    <property type="entry name" value="Aspartic_peptidase_A1"/>
</dbReference>
<evidence type="ECO:0000313" key="5">
    <source>
        <dbReference type="WBParaSite" id="ACRNAN_scaffold8285.g9593.t1"/>
    </source>
</evidence>
<protein>
    <submittedName>
        <fullName evidence="5">Peptidase A1 domain-containing protein</fullName>
    </submittedName>
</protein>
<organism evidence="4 5">
    <name type="scientific">Acrobeloides nanus</name>
    <dbReference type="NCBI Taxonomy" id="290746"/>
    <lineage>
        <taxon>Eukaryota</taxon>
        <taxon>Metazoa</taxon>
        <taxon>Ecdysozoa</taxon>
        <taxon>Nematoda</taxon>
        <taxon>Chromadorea</taxon>
        <taxon>Rhabditida</taxon>
        <taxon>Tylenchina</taxon>
        <taxon>Cephalobomorpha</taxon>
        <taxon>Cephaloboidea</taxon>
        <taxon>Cephalobidae</taxon>
        <taxon>Acrobeloides</taxon>
    </lineage>
</organism>
<dbReference type="InterPro" id="IPR034164">
    <property type="entry name" value="Pepsin-like_dom"/>
</dbReference>
<dbReference type="AlphaFoldDB" id="A0A914EHA2"/>
<dbReference type="GO" id="GO:0005764">
    <property type="term" value="C:lysosome"/>
    <property type="evidence" value="ECO:0007669"/>
    <property type="project" value="TreeGrafter"/>
</dbReference>
<dbReference type="PANTHER" id="PTHR47966">
    <property type="entry name" value="BETA-SITE APP-CLEAVING ENZYME, ISOFORM A-RELATED"/>
    <property type="match status" value="1"/>
</dbReference>
<dbReference type="GO" id="GO:0004190">
    <property type="term" value="F:aspartic-type endopeptidase activity"/>
    <property type="evidence" value="ECO:0007669"/>
    <property type="project" value="InterPro"/>
</dbReference>
<keyword evidence="4" id="KW-1185">Reference proteome</keyword>
<dbReference type="GO" id="GO:0006508">
    <property type="term" value="P:proteolysis"/>
    <property type="evidence" value="ECO:0007669"/>
    <property type="project" value="InterPro"/>
</dbReference>
<dbReference type="PROSITE" id="PS51767">
    <property type="entry name" value="PEPTIDASE_A1"/>
    <property type="match status" value="1"/>
</dbReference>
<evidence type="ECO:0000256" key="2">
    <source>
        <dbReference type="SAM" id="SignalP"/>
    </source>
</evidence>
<name>A0A914EHA2_9BILA</name>
<dbReference type="Proteomes" id="UP000887540">
    <property type="component" value="Unplaced"/>
</dbReference>
<dbReference type="CDD" id="cd05471">
    <property type="entry name" value="pepsin_like"/>
    <property type="match status" value="1"/>
</dbReference>
<dbReference type="InterPro" id="IPR033121">
    <property type="entry name" value="PEPTIDASE_A1"/>
</dbReference>
<reference evidence="5" key="1">
    <citation type="submission" date="2022-11" db="UniProtKB">
        <authorList>
            <consortium name="WormBaseParasite"/>
        </authorList>
    </citation>
    <scope>IDENTIFICATION</scope>
</reference>
<evidence type="ECO:0000259" key="3">
    <source>
        <dbReference type="PROSITE" id="PS51767"/>
    </source>
</evidence>
<dbReference type="WBParaSite" id="ACRNAN_scaffold8285.g9593.t1">
    <property type="protein sequence ID" value="ACRNAN_scaffold8285.g9593.t1"/>
    <property type="gene ID" value="ACRNAN_scaffold8285.g9593"/>
</dbReference>
<dbReference type="SUPFAM" id="SSF50630">
    <property type="entry name" value="Acid proteases"/>
    <property type="match status" value="1"/>
</dbReference>
<keyword evidence="2" id="KW-0732">Signal</keyword>
<dbReference type="Pfam" id="PF00026">
    <property type="entry name" value="Asp"/>
    <property type="match status" value="1"/>
</dbReference>
<accession>A0A914EHA2</accession>
<feature type="chain" id="PRO_5037458558" evidence="2">
    <location>
        <begin position="18"/>
        <end position="386"/>
    </location>
</feature>
<evidence type="ECO:0000313" key="4">
    <source>
        <dbReference type="Proteomes" id="UP000887540"/>
    </source>
</evidence>
<dbReference type="PANTHER" id="PTHR47966:SF45">
    <property type="entry name" value="PEPTIDASE A1 DOMAIN-CONTAINING PROTEIN"/>
    <property type="match status" value="1"/>
</dbReference>
<dbReference type="Gene3D" id="2.40.70.10">
    <property type="entry name" value="Acid Proteases"/>
    <property type="match status" value="2"/>
</dbReference>
<evidence type="ECO:0000256" key="1">
    <source>
        <dbReference type="ARBA" id="ARBA00007447"/>
    </source>
</evidence>
<sequence length="386" mass="41840">MKVLLVVLFSFLFPLECYRLPSKKLSGNRDKWNQLKHFIHAQKFQHSKAQSVQSPLTIVDGVIYTVNITIGTPPQQFLVALDADSSDLIIPASSVNNNGITNTNTTFNSSASSTYQFVGNVTNNGQGFEIGQDTVKLGGIGTSQITIPKTRFLLDINANSFFYYDLGINGVLGIAFESLSTTGGAPPLINAINQGLLSQPILTTYLNGQPKEDNLTTGTGGNVVYGGVNTKNCGSSITYHPLSSASYFQITLSGISVGNYSISKRYQATVNFEQAILGPLNVLDAIANQVGATPTDVEGITYYAIDCNATIPSLNLKIGSNTYSIDEKNLIWNPYDFNDLCFLRLYSMDNGGFGPSWVLGLPLIQQYCTVFDLGNKRIGFSPVKNQ</sequence>